<keyword evidence="2" id="KW-1185">Reference proteome</keyword>
<dbReference type="Proteomes" id="UP000294813">
    <property type="component" value="Unassembled WGS sequence"/>
</dbReference>
<organism evidence="1 2">
    <name type="scientific">Heliophilum fasciatum</name>
    <dbReference type="NCBI Taxonomy" id="35700"/>
    <lineage>
        <taxon>Bacteria</taxon>
        <taxon>Bacillati</taxon>
        <taxon>Bacillota</taxon>
        <taxon>Clostridia</taxon>
        <taxon>Eubacteriales</taxon>
        <taxon>Heliobacteriaceae</taxon>
        <taxon>Heliophilum</taxon>
    </lineage>
</organism>
<evidence type="ECO:0000313" key="2">
    <source>
        <dbReference type="Proteomes" id="UP000294813"/>
    </source>
</evidence>
<dbReference type="EMBL" id="SLXT01000042">
    <property type="protein sequence ID" value="TCP60100.1"/>
    <property type="molecule type" value="Genomic_DNA"/>
</dbReference>
<dbReference type="AlphaFoldDB" id="A0A4R2RA15"/>
<evidence type="ECO:0000313" key="1">
    <source>
        <dbReference type="EMBL" id="TCP60100.1"/>
    </source>
</evidence>
<name>A0A4R2RA15_9FIRM</name>
<proteinExistence type="predicted"/>
<gene>
    <name evidence="1" type="ORF">EDD73_14216</name>
</gene>
<reference evidence="1 2" key="1">
    <citation type="submission" date="2019-03" db="EMBL/GenBank/DDBJ databases">
        <title>Genomic Encyclopedia of Type Strains, Phase IV (KMG-IV): sequencing the most valuable type-strain genomes for metagenomic binning, comparative biology and taxonomic classification.</title>
        <authorList>
            <person name="Goeker M."/>
        </authorList>
    </citation>
    <scope>NUCLEOTIDE SEQUENCE [LARGE SCALE GENOMIC DNA]</scope>
    <source>
        <strain evidence="1 2">DSM 11170</strain>
    </source>
</reference>
<sequence>MSRKRKSGASLTPYSNMARKRSYGVSTGAYTPSVVSQDAGLFQVAQETPCSVQGGIQLLRIYIPAGAEISLLGLLQVLSPSGICLIVRIPPMTGSNGTLQSLIQQVQAVGGTVELAQ</sequence>
<accession>A0A4R2RA15</accession>
<comment type="caution">
    <text evidence="1">The sequence shown here is derived from an EMBL/GenBank/DDBJ whole genome shotgun (WGS) entry which is preliminary data.</text>
</comment>
<protein>
    <submittedName>
        <fullName evidence="1">Uncharacterized protein</fullName>
    </submittedName>
</protein>